<evidence type="ECO:0000313" key="1">
    <source>
        <dbReference type="EMBL" id="BAC10808.1"/>
    </source>
</evidence>
<dbReference type="Proteomes" id="UP000000763">
    <property type="component" value="Chromosome 7"/>
</dbReference>
<gene>
    <name evidence="1" type="primary">P0022B05.112</name>
</gene>
<proteinExistence type="predicted"/>
<protein>
    <submittedName>
        <fullName evidence="1">Uncharacterized protein</fullName>
    </submittedName>
</protein>
<organism evidence="1 2">
    <name type="scientific">Oryza sativa subsp. japonica</name>
    <name type="common">Rice</name>
    <dbReference type="NCBI Taxonomy" id="39947"/>
    <lineage>
        <taxon>Eukaryota</taxon>
        <taxon>Viridiplantae</taxon>
        <taxon>Streptophyta</taxon>
        <taxon>Embryophyta</taxon>
        <taxon>Tracheophyta</taxon>
        <taxon>Spermatophyta</taxon>
        <taxon>Magnoliopsida</taxon>
        <taxon>Liliopsida</taxon>
        <taxon>Poales</taxon>
        <taxon>Poaceae</taxon>
        <taxon>BOP clade</taxon>
        <taxon>Oryzoideae</taxon>
        <taxon>Oryzeae</taxon>
        <taxon>Oryzinae</taxon>
        <taxon>Oryza</taxon>
        <taxon>Oryza sativa</taxon>
    </lineage>
</organism>
<reference evidence="2" key="1">
    <citation type="journal article" date="2005" name="Nature">
        <title>The map-based sequence of the rice genome.</title>
        <authorList>
            <consortium name="International rice genome sequencing project (IRGSP)"/>
            <person name="Matsumoto T."/>
            <person name="Wu J."/>
            <person name="Kanamori H."/>
            <person name="Katayose Y."/>
            <person name="Fujisawa M."/>
            <person name="Namiki N."/>
            <person name="Mizuno H."/>
            <person name="Yamamoto K."/>
            <person name="Antonio B.A."/>
            <person name="Baba T."/>
            <person name="Sakata K."/>
            <person name="Nagamura Y."/>
            <person name="Aoki H."/>
            <person name="Arikawa K."/>
            <person name="Arita K."/>
            <person name="Bito T."/>
            <person name="Chiden Y."/>
            <person name="Fujitsuka N."/>
            <person name="Fukunaka R."/>
            <person name="Hamada M."/>
            <person name="Harada C."/>
            <person name="Hayashi A."/>
            <person name="Hijishita S."/>
            <person name="Honda M."/>
            <person name="Hosokawa S."/>
            <person name="Ichikawa Y."/>
            <person name="Idonuma A."/>
            <person name="Iijima M."/>
            <person name="Ikeda M."/>
            <person name="Ikeno M."/>
            <person name="Ito K."/>
            <person name="Ito S."/>
            <person name="Ito T."/>
            <person name="Ito Y."/>
            <person name="Ito Y."/>
            <person name="Iwabuchi A."/>
            <person name="Kamiya K."/>
            <person name="Karasawa W."/>
            <person name="Kurita K."/>
            <person name="Katagiri S."/>
            <person name="Kikuta A."/>
            <person name="Kobayashi H."/>
            <person name="Kobayashi N."/>
            <person name="Machita K."/>
            <person name="Maehara T."/>
            <person name="Masukawa M."/>
            <person name="Mizubayashi T."/>
            <person name="Mukai Y."/>
            <person name="Nagasaki H."/>
            <person name="Nagata Y."/>
            <person name="Naito S."/>
            <person name="Nakashima M."/>
            <person name="Nakama Y."/>
            <person name="Nakamichi Y."/>
            <person name="Nakamura M."/>
            <person name="Meguro A."/>
            <person name="Negishi M."/>
            <person name="Ohta I."/>
            <person name="Ohta T."/>
            <person name="Okamoto M."/>
            <person name="Ono N."/>
            <person name="Saji S."/>
            <person name="Sakaguchi M."/>
            <person name="Sakai K."/>
            <person name="Shibata M."/>
            <person name="Shimokawa T."/>
            <person name="Song J."/>
            <person name="Takazaki Y."/>
            <person name="Terasawa K."/>
            <person name="Tsugane M."/>
            <person name="Tsuji K."/>
            <person name="Ueda S."/>
            <person name="Waki K."/>
            <person name="Yamagata H."/>
            <person name="Yamamoto M."/>
            <person name="Yamamoto S."/>
            <person name="Yamane H."/>
            <person name="Yoshiki S."/>
            <person name="Yoshihara R."/>
            <person name="Yukawa K."/>
            <person name="Zhong H."/>
            <person name="Yano M."/>
            <person name="Yuan Q."/>
            <person name="Ouyang S."/>
            <person name="Liu J."/>
            <person name="Jones K.M."/>
            <person name="Gansberger K."/>
            <person name="Moffat K."/>
            <person name="Hill J."/>
            <person name="Bera J."/>
            <person name="Fadrosh D."/>
            <person name="Jin S."/>
            <person name="Johri S."/>
            <person name="Kim M."/>
            <person name="Overton L."/>
            <person name="Reardon M."/>
            <person name="Tsitrin T."/>
            <person name="Vuong H."/>
            <person name="Weaver B."/>
            <person name="Ciecko A."/>
            <person name="Tallon L."/>
            <person name="Jackson J."/>
            <person name="Pai G."/>
            <person name="Aken S.V."/>
            <person name="Utterback T."/>
            <person name="Reidmuller S."/>
            <person name="Feldblyum T."/>
            <person name="Hsiao J."/>
            <person name="Zismann V."/>
            <person name="Iobst S."/>
            <person name="de Vazeille A.R."/>
            <person name="Buell C.R."/>
            <person name="Ying K."/>
            <person name="Li Y."/>
            <person name="Lu T."/>
            <person name="Huang Y."/>
            <person name="Zhao Q."/>
            <person name="Feng Q."/>
            <person name="Zhang L."/>
            <person name="Zhu J."/>
            <person name="Weng Q."/>
            <person name="Mu J."/>
            <person name="Lu Y."/>
            <person name="Fan D."/>
            <person name="Liu Y."/>
            <person name="Guan J."/>
            <person name="Zhang Y."/>
            <person name="Yu S."/>
            <person name="Liu X."/>
            <person name="Zhang Y."/>
            <person name="Hong G."/>
            <person name="Han B."/>
            <person name="Choisne N."/>
            <person name="Demange N."/>
            <person name="Orjeda G."/>
            <person name="Samain S."/>
            <person name="Cattolico L."/>
            <person name="Pelletier E."/>
            <person name="Couloux A."/>
            <person name="Segurens B."/>
            <person name="Wincker P."/>
            <person name="D'Hont A."/>
            <person name="Scarpelli C."/>
            <person name="Weissenbach J."/>
            <person name="Salanoubat M."/>
            <person name="Quetier F."/>
            <person name="Yu Y."/>
            <person name="Kim H.R."/>
            <person name="Rambo T."/>
            <person name="Currie J."/>
            <person name="Collura K."/>
            <person name="Luo M."/>
            <person name="Yang T."/>
            <person name="Ammiraju J.S.S."/>
            <person name="Engler F."/>
            <person name="Soderlund C."/>
            <person name="Wing R.A."/>
            <person name="Palmer L.E."/>
            <person name="de la Bastide M."/>
            <person name="Spiegel L."/>
            <person name="Nascimento L."/>
            <person name="Zutavern T."/>
            <person name="O'Shaughnessy A."/>
            <person name="Dike S."/>
            <person name="Dedhia N."/>
            <person name="Preston R."/>
            <person name="Balija V."/>
            <person name="McCombie W.R."/>
            <person name="Chow T."/>
            <person name="Chen H."/>
            <person name="Chung M."/>
            <person name="Chen C."/>
            <person name="Shaw J."/>
            <person name="Wu H."/>
            <person name="Hsiao K."/>
            <person name="Chao Y."/>
            <person name="Chu M."/>
            <person name="Cheng C."/>
            <person name="Hour A."/>
            <person name="Lee P."/>
            <person name="Lin S."/>
            <person name="Lin Y."/>
            <person name="Liou J."/>
            <person name="Liu S."/>
            <person name="Hsing Y."/>
            <person name="Raghuvanshi S."/>
            <person name="Mohanty A."/>
            <person name="Bharti A.K."/>
            <person name="Gaur A."/>
            <person name="Gupta V."/>
            <person name="Kumar D."/>
            <person name="Ravi V."/>
            <person name="Vij S."/>
            <person name="Kapur A."/>
            <person name="Khurana P."/>
            <person name="Khurana P."/>
            <person name="Khurana J.P."/>
            <person name="Tyagi A.K."/>
            <person name="Gaikwad K."/>
            <person name="Singh A."/>
            <person name="Dalal V."/>
            <person name="Srivastava S."/>
            <person name="Dixit A."/>
            <person name="Pal A.K."/>
            <person name="Ghazi I.A."/>
            <person name="Yadav M."/>
            <person name="Pandit A."/>
            <person name="Bhargava A."/>
            <person name="Sureshbabu K."/>
            <person name="Batra K."/>
            <person name="Sharma T.R."/>
            <person name="Mohapatra T."/>
            <person name="Singh N.K."/>
            <person name="Messing J."/>
            <person name="Nelson A.B."/>
            <person name="Fuks G."/>
            <person name="Kavchok S."/>
            <person name="Keizer G."/>
            <person name="Linton E."/>
            <person name="Llaca V."/>
            <person name="Song R."/>
            <person name="Tanyolac B."/>
            <person name="Young S."/>
            <person name="Ho-Il K."/>
            <person name="Hahn J.H."/>
            <person name="Sangsakoo G."/>
            <person name="Vanavichit A."/>
            <person name="de Mattos Luiz.A.T."/>
            <person name="Zimmer P.D."/>
            <person name="Malone G."/>
            <person name="Dellagostin O."/>
            <person name="de Oliveira A.C."/>
            <person name="Bevan M."/>
            <person name="Bancroft I."/>
            <person name="Minx P."/>
            <person name="Cordum H."/>
            <person name="Wilson R."/>
            <person name="Cheng Z."/>
            <person name="Jin W."/>
            <person name="Jiang J."/>
            <person name="Leong S.A."/>
            <person name="Iwama H."/>
            <person name="Gojobori T."/>
            <person name="Itoh T."/>
            <person name="Niimura Y."/>
            <person name="Fujii Y."/>
            <person name="Habara T."/>
            <person name="Sakai H."/>
            <person name="Sato Y."/>
            <person name="Wilson G."/>
            <person name="Kumar K."/>
            <person name="McCouch S."/>
            <person name="Juretic N."/>
            <person name="Hoen D."/>
            <person name="Wright S."/>
            <person name="Bruskiewich R."/>
            <person name="Bureau T."/>
            <person name="Miyao A."/>
            <person name="Hirochika H."/>
            <person name="Nishikawa T."/>
            <person name="Kadowaki K."/>
            <person name="Sugiura M."/>
            <person name="Burr B."/>
            <person name="Sasaki T."/>
        </authorList>
    </citation>
    <scope>NUCLEOTIDE SEQUENCE [LARGE SCALE GENOMIC DNA]</scope>
    <source>
        <strain evidence="2">cv. Nipponbare</strain>
    </source>
</reference>
<evidence type="ECO:0000313" key="2">
    <source>
        <dbReference type="Proteomes" id="UP000000763"/>
    </source>
</evidence>
<dbReference type="EMBL" id="AP004262">
    <property type="protein sequence ID" value="BAC10808.1"/>
    <property type="molecule type" value="Genomic_DNA"/>
</dbReference>
<sequence length="111" mass="12333">MDGGLYDETEGRRALGQAADLIGFLADGAHAAIFVEIFIEETEECPDEKFKKSKSEMAALNRANLGVFMIELKSEQVKKILQEVADNHSQLFSVSSNEPLNESGFTWIIHD</sequence>
<dbReference type="AlphaFoldDB" id="Q8LHY8"/>
<accession>Q8LHY8</accession>
<name>Q8LHY8_ORYSJ</name>
<reference evidence="2" key="2">
    <citation type="journal article" date="2008" name="Nucleic Acids Res.">
        <title>The rice annotation project database (RAP-DB): 2008 update.</title>
        <authorList>
            <consortium name="The rice annotation project (RAP)"/>
        </authorList>
    </citation>
    <scope>GENOME REANNOTATION</scope>
    <source>
        <strain evidence="2">cv. Nipponbare</strain>
    </source>
</reference>